<accession>A0AAD7X680</accession>
<dbReference type="Gene3D" id="3.30.1250.10">
    <property type="entry name" value="Ribosome maturation protein SBDS, N-terminal domain"/>
    <property type="match status" value="1"/>
</dbReference>
<feature type="compositionally biased region" description="Polar residues" evidence="1">
    <location>
        <begin position="54"/>
        <end position="64"/>
    </location>
</feature>
<keyword evidence="4" id="KW-1185">Reference proteome</keyword>
<feature type="domain" description="Ribosome maturation protein SDO1/SBDS N-terminal" evidence="2">
    <location>
        <begin position="241"/>
        <end position="329"/>
    </location>
</feature>
<name>A0AAD7X680_9APHY</name>
<dbReference type="EMBL" id="JAPEVG010001021">
    <property type="protein sequence ID" value="KAJ8454222.1"/>
    <property type="molecule type" value="Genomic_DNA"/>
</dbReference>
<dbReference type="AlphaFoldDB" id="A0AAD7X680"/>
<evidence type="ECO:0000313" key="3">
    <source>
        <dbReference type="EMBL" id="KAJ8454222.1"/>
    </source>
</evidence>
<evidence type="ECO:0000259" key="2">
    <source>
        <dbReference type="Pfam" id="PF01172"/>
    </source>
</evidence>
<dbReference type="Pfam" id="PF01172">
    <property type="entry name" value="SBDS_N"/>
    <property type="match status" value="1"/>
</dbReference>
<comment type="caution">
    <text evidence="3">The sequence shown here is derived from an EMBL/GenBank/DDBJ whole genome shotgun (WGS) entry which is preliminary data.</text>
</comment>
<sequence>MGSEDVDDGAPYSQVAVAAVPEVIADKLLTGDELRDLIKGYLAKLESDGLEGSSIPSGLSQASGEPSPHGWQKALRYCPRELVDLVNSKACAIMFNDTLTLEQCKRLLDELSETALPFQCAHGRPSLVPLVDTGGDENVVAGVHPPKVNWAANGESAKVIDGEMRRPRGSRGEPAVREGGRACEIGLDDVTRAARAVQGPPHTQRQLLPRSILDRLHLTSSRSIVPHRITHLLPSMGRELTKVVYKPSPESTEDFIVIVNPAEYKRWKEGDTTIPLTEVVDSFQVLWSNQGAQGLLGKPSNQQLDNVFGTHKDVDVITQILQKGKEESGKGIRTGEGVANLAKGSFAVDTKGKSSTSGIP</sequence>
<dbReference type="GO" id="GO:0032300">
    <property type="term" value="C:mismatch repair complex"/>
    <property type="evidence" value="ECO:0007669"/>
    <property type="project" value="InterPro"/>
</dbReference>
<dbReference type="InterPro" id="IPR038973">
    <property type="entry name" value="MutL/Mlh/Pms-like"/>
</dbReference>
<dbReference type="GO" id="GO:0006298">
    <property type="term" value="P:mismatch repair"/>
    <property type="evidence" value="ECO:0007669"/>
    <property type="project" value="InterPro"/>
</dbReference>
<dbReference type="SUPFAM" id="SSF118116">
    <property type="entry name" value="DNA mismatch repair protein MutL"/>
    <property type="match status" value="1"/>
</dbReference>
<dbReference type="PANTHER" id="PTHR10073">
    <property type="entry name" value="DNA MISMATCH REPAIR PROTEIN MLH, PMS, MUTL"/>
    <property type="match status" value="1"/>
</dbReference>
<organism evidence="3 4">
    <name type="scientific">Trametes cubensis</name>
    <dbReference type="NCBI Taxonomy" id="1111947"/>
    <lineage>
        <taxon>Eukaryota</taxon>
        <taxon>Fungi</taxon>
        <taxon>Dikarya</taxon>
        <taxon>Basidiomycota</taxon>
        <taxon>Agaricomycotina</taxon>
        <taxon>Agaricomycetes</taxon>
        <taxon>Polyporales</taxon>
        <taxon>Polyporaceae</taxon>
        <taxon>Trametes</taxon>
    </lineage>
</organism>
<evidence type="ECO:0000313" key="4">
    <source>
        <dbReference type="Proteomes" id="UP001215151"/>
    </source>
</evidence>
<proteinExistence type="predicted"/>
<evidence type="ECO:0000256" key="1">
    <source>
        <dbReference type="SAM" id="MobiDB-lite"/>
    </source>
</evidence>
<dbReference type="InterPro" id="IPR036786">
    <property type="entry name" value="Ribosome_mat_SBDS_N_sf"/>
</dbReference>
<dbReference type="Proteomes" id="UP001215151">
    <property type="component" value="Unassembled WGS sequence"/>
</dbReference>
<dbReference type="GO" id="GO:0016887">
    <property type="term" value="F:ATP hydrolysis activity"/>
    <property type="evidence" value="ECO:0007669"/>
    <property type="project" value="InterPro"/>
</dbReference>
<dbReference type="Gene3D" id="3.30.1540.20">
    <property type="entry name" value="MutL, C-terminal domain, dimerisation subdomain"/>
    <property type="match status" value="1"/>
</dbReference>
<protein>
    <recommendedName>
        <fullName evidence="2">Ribosome maturation protein SDO1/SBDS N-terminal domain-containing protein</fullName>
    </recommendedName>
</protein>
<dbReference type="InterPro" id="IPR037198">
    <property type="entry name" value="MutL_C_sf"/>
</dbReference>
<dbReference type="InterPro" id="IPR042120">
    <property type="entry name" value="MutL_C_dimsub"/>
</dbReference>
<dbReference type="PANTHER" id="PTHR10073:SF47">
    <property type="entry name" value="DNA MISMATCH REPAIR PROTEIN MLH3"/>
    <property type="match status" value="1"/>
</dbReference>
<dbReference type="InterPro" id="IPR019783">
    <property type="entry name" value="SDO1/SBDS_N"/>
</dbReference>
<reference evidence="3" key="1">
    <citation type="submission" date="2022-11" db="EMBL/GenBank/DDBJ databases">
        <title>Genome Sequence of Cubamyces cubensis.</title>
        <authorList>
            <person name="Buettner E."/>
        </authorList>
    </citation>
    <scope>NUCLEOTIDE SEQUENCE</scope>
    <source>
        <strain evidence="3">MPL-01</strain>
    </source>
</reference>
<dbReference type="SUPFAM" id="SSF89895">
    <property type="entry name" value="FYSH domain"/>
    <property type="match status" value="1"/>
</dbReference>
<gene>
    <name evidence="3" type="ORF">ONZ51_g13156</name>
</gene>
<feature type="region of interest" description="Disordered" evidence="1">
    <location>
        <begin position="48"/>
        <end position="67"/>
    </location>
</feature>
<dbReference type="GO" id="GO:0140664">
    <property type="term" value="F:ATP-dependent DNA damage sensor activity"/>
    <property type="evidence" value="ECO:0007669"/>
    <property type="project" value="InterPro"/>
</dbReference>